<accession>A0A4Y2PU70</accession>
<proteinExistence type="predicted"/>
<organism evidence="1 2">
    <name type="scientific">Araneus ventricosus</name>
    <name type="common">Orbweaver spider</name>
    <name type="synonym">Epeira ventricosa</name>
    <dbReference type="NCBI Taxonomy" id="182803"/>
    <lineage>
        <taxon>Eukaryota</taxon>
        <taxon>Metazoa</taxon>
        <taxon>Ecdysozoa</taxon>
        <taxon>Arthropoda</taxon>
        <taxon>Chelicerata</taxon>
        <taxon>Arachnida</taxon>
        <taxon>Araneae</taxon>
        <taxon>Araneomorphae</taxon>
        <taxon>Entelegynae</taxon>
        <taxon>Araneoidea</taxon>
        <taxon>Araneidae</taxon>
        <taxon>Araneus</taxon>
    </lineage>
</organism>
<comment type="caution">
    <text evidence="1">The sequence shown here is derived from an EMBL/GenBank/DDBJ whole genome shotgun (WGS) entry which is preliminary data.</text>
</comment>
<name>A0A4Y2PU70_ARAVE</name>
<dbReference type="AlphaFoldDB" id="A0A4Y2PU70"/>
<dbReference type="Proteomes" id="UP000499080">
    <property type="component" value="Unassembled WGS sequence"/>
</dbReference>
<gene>
    <name evidence="1" type="ORF">AVEN_274207_1</name>
</gene>
<evidence type="ECO:0000313" key="1">
    <source>
        <dbReference type="EMBL" id="GBN53797.1"/>
    </source>
</evidence>
<protein>
    <submittedName>
        <fullName evidence="1">Uncharacterized protein</fullName>
    </submittedName>
</protein>
<reference evidence="1 2" key="1">
    <citation type="journal article" date="2019" name="Sci. Rep.">
        <title>Orb-weaving spider Araneus ventricosus genome elucidates the spidroin gene catalogue.</title>
        <authorList>
            <person name="Kono N."/>
            <person name="Nakamura H."/>
            <person name="Ohtoshi R."/>
            <person name="Moran D.A.P."/>
            <person name="Shinohara A."/>
            <person name="Yoshida Y."/>
            <person name="Fujiwara M."/>
            <person name="Mori M."/>
            <person name="Tomita M."/>
            <person name="Arakawa K."/>
        </authorList>
    </citation>
    <scope>NUCLEOTIDE SEQUENCE [LARGE SCALE GENOMIC DNA]</scope>
</reference>
<keyword evidence="2" id="KW-1185">Reference proteome</keyword>
<sequence length="97" mass="11010">MKSTRTGGKNDVIGFRRSEPIILSDFLPQFYQGRVCKYVARNRLSPASIEWGGLRRIRSHRVNGITSLLGAPCFSYELVILIQKHSEHVIRILSLIA</sequence>
<dbReference type="EMBL" id="BGPR01011952">
    <property type="protein sequence ID" value="GBN53797.1"/>
    <property type="molecule type" value="Genomic_DNA"/>
</dbReference>
<evidence type="ECO:0000313" key="2">
    <source>
        <dbReference type="Proteomes" id="UP000499080"/>
    </source>
</evidence>